<evidence type="ECO:0000313" key="2">
    <source>
        <dbReference type="Proteomes" id="UP001596997"/>
    </source>
</evidence>
<proteinExistence type="predicted"/>
<comment type="caution">
    <text evidence="1">The sequence shown here is derived from an EMBL/GenBank/DDBJ whole genome shotgun (WGS) entry which is preliminary data.</text>
</comment>
<sequence>MRALQKISFLVLFIVTSSFVSLHKYYVSVTDINYIQDQKSVQITARIFIDDFERMLLERYDLKVVLGEEKNSELVNYYIQKYFSKKLIVELNGQVAEAVFLGNEKEDDQLYFYFEIENVIDIKKIKITNKLLLDVFDNQQNITHLNVNGTKKSFLFMSDNTSDLLNF</sequence>
<dbReference type="RefSeq" id="WP_377714117.1">
    <property type="nucleotide sequence ID" value="NZ_JBHTJM010000006.1"/>
</dbReference>
<dbReference type="InterPro" id="IPR046525">
    <property type="entry name" value="DUF6702"/>
</dbReference>
<protein>
    <submittedName>
        <fullName evidence="1">DUF6702 family protein</fullName>
    </submittedName>
</protein>
<evidence type="ECO:0000313" key="1">
    <source>
        <dbReference type="EMBL" id="MFD0963420.1"/>
    </source>
</evidence>
<keyword evidence="2" id="KW-1185">Reference proteome</keyword>
<gene>
    <name evidence="1" type="ORF">ACFQ1O_05355</name>
</gene>
<organism evidence="1 2">
    <name type="scientific">Pseudofulvibacter geojedonensis</name>
    <dbReference type="NCBI Taxonomy" id="1123758"/>
    <lineage>
        <taxon>Bacteria</taxon>
        <taxon>Pseudomonadati</taxon>
        <taxon>Bacteroidota</taxon>
        <taxon>Flavobacteriia</taxon>
        <taxon>Flavobacteriales</taxon>
        <taxon>Flavobacteriaceae</taxon>
        <taxon>Pseudofulvibacter</taxon>
    </lineage>
</organism>
<dbReference type="Pfam" id="PF20420">
    <property type="entry name" value="DUF6702"/>
    <property type="match status" value="1"/>
</dbReference>
<reference evidence="2" key="1">
    <citation type="journal article" date="2019" name="Int. J. Syst. Evol. Microbiol.">
        <title>The Global Catalogue of Microorganisms (GCM) 10K type strain sequencing project: providing services to taxonomists for standard genome sequencing and annotation.</title>
        <authorList>
            <consortium name="The Broad Institute Genomics Platform"/>
            <consortium name="The Broad Institute Genome Sequencing Center for Infectious Disease"/>
            <person name="Wu L."/>
            <person name="Ma J."/>
        </authorList>
    </citation>
    <scope>NUCLEOTIDE SEQUENCE [LARGE SCALE GENOMIC DNA]</scope>
    <source>
        <strain evidence="2">CCUG 62114</strain>
    </source>
</reference>
<dbReference type="Proteomes" id="UP001596997">
    <property type="component" value="Unassembled WGS sequence"/>
</dbReference>
<name>A0ABW3I0U3_9FLAO</name>
<dbReference type="EMBL" id="JBHTJM010000006">
    <property type="protein sequence ID" value="MFD0963420.1"/>
    <property type="molecule type" value="Genomic_DNA"/>
</dbReference>
<accession>A0ABW3I0U3</accession>